<evidence type="ECO:0000256" key="1">
    <source>
        <dbReference type="ARBA" id="ARBA00022737"/>
    </source>
</evidence>
<dbReference type="OrthoDB" id="1872379at2759"/>
<dbReference type="PANTHER" id="PTHR46014:SF1">
    <property type="entry name" value="TETRATRICOPEPTIDE REPEAT PROTEIN 1"/>
    <property type="match status" value="1"/>
</dbReference>
<dbReference type="InterPro" id="IPR011990">
    <property type="entry name" value="TPR-like_helical_dom_sf"/>
</dbReference>
<dbReference type="RefSeq" id="XP_026281114.1">
    <property type="nucleotide sequence ID" value="XM_026425329.2"/>
</dbReference>
<feature type="region of interest" description="Disordered" evidence="4">
    <location>
        <begin position="1"/>
        <end position="56"/>
    </location>
</feature>
<feature type="repeat" description="TPR" evidence="3">
    <location>
        <begin position="158"/>
        <end position="191"/>
    </location>
</feature>
<evidence type="ECO:0000256" key="4">
    <source>
        <dbReference type="SAM" id="MobiDB-lite"/>
    </source>
</evidence>
<dbReference type="Proteomes" id="UP000504606">
    <property type="component" value="Unplaced"/>
</dbReference>
<sequence length="278" mass="31470">MDSNTSEETQPNTSAPGKETNSGIEDDLQNLSVGTAEENVENSDVDEDSKKDESIDWDDIIDEVALKDKEISLTDEERKRCKVEAEEIKERGNEQFRLGDFRESAISYTLALRTCPISYPNDRSKLFSNRAASKMKLGLSKSAIEDCSQALELSPTFIRALWRRAQLYESTDKLDEALEDCKKILEIDPSHREANIAARRLPDLINERNEKLKTEMMSKLKDLGNLFLRPFGLSTDNFQVNQDSGSGGYSINFKQSYLSCVIENFSESKILLLNPIHL</sequence>
<dbReference type="SUPFAM" id="SSF48452">
    <property type="entry name" value="TPR-like"/>
    <property type="match status" value="1"/>
</dbReference>
<keyword evidence="1" id="KW-0677">Repeat</keyword>
<evidence type="ECO:0000313" key="5">
    <source>
        <dbReference type="Proteomes" id="UP000504606"/>
    </source>
</evidence>
<dbReference type="PROSITE" id="PS50005">
    <property type="entry name" value="TPR"/>
    <property type="match status" value="1"/>
</dbReference>
<organism evidence="5 6">
    <name type="scientific">Frankliniella occidentalis</name>
    <name type="common">Western flower thrips</name>
    <name type="synonym">Euthrips occidentalis</name>
    <dbReference type="NCBI Taxonomy" id="133901"/>
    <lineage>
        <taxon>Eukaryota</taxon>
        <taxon>Metazoa</taxon>
        <taxon>Ecdysozoa</taxon>
        <taxon>Arthropoda</taxon>
        <taxon>Hexapoda</taxon>
        <taxon>Insecta</taxon>
        <taxon>Pterygota</taxon>
        <taxon>Neoptera</taxon>
        <taxon>Paraneoptera</taxon>
        <taxon>Thysanoptera</taxon>
        <taxon>Terebrantia</taxon>
        <taxon>Thripoidea</taxon>
        <taxon>Thripidae</taxon>
        <taxon>Frankliniella</taxon>
    </lineage>
</organism>
<dbReference type="InterPro" id="IPR019734">
    <property type="entry name" value="TPR_rpt"/>
</dbReference>
<feature type="compositionally biased region" description="Polar residues" evidence="4">
    <location>
        <begin position="1"/>
        <end position="33"/>
    </location>
</feature>
<dbReference type="CTD" id="7265"/>
<reference evidence="6" key="1">
    <citation type="submission" date="2025-08" db="UniProtKB">
        <authorList>
            <consortium name="RefSeq"/>
        </authorList>
    </citation>
    <scope>IDENTIFICATION</scope>
    <source>
        <tissue evidence="6">Whole organism</tissue>
    </source>
</reference>
<dbReference type="Gene3D" id="1.25.40.10">
    <property type="entry name" value="Tetratricopeptide repeat domain"/>
    <property type="match status" value="1"/>
</dbReference>
<proteinExistence type="predicted"/>
<dbReference type="GeneID" id="113208363"/>
<evidence type="ECO:0000256" key="2">
    <source>
        <dbReference type="ARBA" id="ARBA00022803"/>
    </source>
</evidence>
<protein>
    <submittedName>
        <fullName evidence="6">Tetratricopeptide repeat protein 1</fullName>
    </submittedName>
</protein>
<dbReference type="Pfam" id="PF07719">
    <property type="entry name" value="TPR_2"/>
    <property type="match status" value="1"/>
</dbReference>
<evidence type="ECO:0000313" key="6">
    <source>
        <dbReference type="RefSeq" id="XP_026281114.1"/>
    </source>
</evidence>
<gene>
    <name evidence="6" type="primary">LOC113208363</name>
</gene>
<feature type="compositionally biased region" description="Acidic residues" evidence="4">
    <location>
        <begin position="38"/>
        <end position="47"/>
    </location>
</feature>
<accession>A0A6J1SIP3</accession>
<dbReference type="PANTHER" id="PTHR46014">
    <property type="entry name" value="TETRATRICOPEPTIDE REPEAT PROTEIN 1"/>
    <property type="match status" value="1"/>
</dbReference>
<keyword evidence="2 3" id="KW-0802">TPR repeat</keyword>
<name>A0A6J1SIP3_FRAOC</name>
<evidence type="ECO:0000256" key="3">
    <source>
        <dbReference type="PROSITE-ProRule" id="PRU00339"/>
    </source>
</evidence>
<dbReference type="SMART" id="SM00028">
    <property type="entry name" value="TPR"/>
    <property type="match status" value="3"/>
</dbReference>
<dbReference type="AlphaFoldDB" id="A0A6J1SIP3"/>
<dbReference type="InterPro" id="IPR052769">
    <property type="entry name" value="TPR_domain_protein"/>
</dbReference>
<keyword evidence="5" id="KW-1185">Reference proteome</keyword>
<dbReference type="KEGG" id="foc:113208363"/>
<dbReference type="InterPro" id="IPR013105">
    <property type="entry name" value="TPR_2"/>
</dbReference>